<accession>A0A3R6ALV5</accession>
<evidence type="ECO:0000313" key="2">
    <source>
        <dbReference type="Proteomes" id="UP000283872"/>
    </source>
</evidence>
<gene>
    <name evidence="1" type="ORF">DWY11_10205</name>
</gene>
<name>A0A3R6ALV5_9BACT</name>
<dbReference type="Proteomes" id="UP000283872">
    <property type="component" value="Unassembled WGS sequence"/>
</dbReference>
<reference evidence="1 2" key="1">
    <citation type="submission" date="2018-08" db="EMBL/GenBank/DDBJ databases">
        <title>A genome reference for cultivated species of the human gut microbiota.</title>
        <authorList>
            <person name="Zou Y."/>
            <person name="Xue W."/>
            <person name="Luo G."/>
        </authorList>
    </citation>
    <scope>NUCLEOTIDE SEQUENCE [LARGE SCALE GENOMIC DNA]</scope>
    <source>
        <strain evidence="1 2">AF24-12</strain>
    </source>
</reference>
<comment type="caution">
    <text evidence="1">The sequence shown here is derived from an EMBL/GenBank/DDBJ whole genome shotgun (WGS) entry which is preliminary data.</text>
</comment>
<dbReference type="EMBL" id="QRVA01000024">
    <property type="protein sequence ID" value="RGS14637.1"/>
    <property type="molecule type" value="Genomic_DNA"/>
</dbReference>
<dbReference type="AlphaFoldDB" id="A0A3R6ALV5"/>
<sequence>MRKQNKNKKNRMSHDNRFPKTNYLKTNLLKQIKKISLPSLRMILSFIYDAKLQKKIIRTK</sequence>
<proteinExistence type="predicted"/>
<organism evidence="1 2">
    <name type="scientific">Segatella copri</name>
    <dbReference type="NCBI Taxonomy" id="165179"/>
    <lineage>
        <taxon>Bacteria</taxon>
        <taxon>Pseudomonadati</taxon>
        <taxon>Bacteroidota</taxon>
        <taxon>Bacteroidia</taxon>
        <taxon>Bacteroidales</taxon>
        <taxon>Prevotellaceae</taxon>
        <taxon>Segatella</taxon>
    </lineage>
</organism>
<evidence type="ECO:0000313" key="1">
    <source>
        <dbReference type="EMBL" id="RGS14637.1"/>
    </source>
</evidence>
<protein>
    <submittedName>
        <fullName evidence="1">Uncharacterized protein</fullName>
    </submittedName>
</protein>